<protein>
    <recommendedName>
        <fullName evidence="7">DUF86 domain-containing protein</fullName>
    </recommendedName>
</protein>
<evidence type="ECO:0000313" key="5">
    <source>
        <dbReference type="EMBL" id="GGP15070.1"/>
    </source>
</evidence>
<keyword evidence="6" id="KW-1185">Reference proteome</keyword>
<evidence type="ECO:0000256" key="2">
    <source>
        <dbReference type="ARBA" id="ARBA00022722"/>
    </source>
</evidence>
<accession>A0ABQ2P0J4</accession>
<dbReference type="Pfam" id="PF01934">
    <property type="entry name" value="HepT-like"/>
    <property type="match status" value="1"/>
</dbReference>
<sequence length="136" mass="15643">MESDVILNKIAIIERCLIRVKEVYNGDPENLQDYTKQDSIILNIQRACEAAIDLAMHIISKEKLGLPQTSRDAFDMLHAHNIISKQIASRLKAMAGFRNIAVHDYQSLNLDIMQAIIVKHLDDFKTYSREILEYQD</sequence>
<dbReference type="PANTHER" id="PTHR33397">
    <property type="entry name" value="UPF0331 PROTEIN YUTE"/>
    <property type="match status" value="1"/>
</dbReference>
<reference evidence="6" key="1">
    <citation type="journal article" date="2019" name="Int. J. Syst. Evol. Microbiol.">
        <title>The Global Catalogue of Microorganisms (GCM) 10K type strain sequencing project: providing services to taxonomists for standard genome sequencing and annotation.</title>
        <authorList>
            <consortium name="The Broad Institute Genomics Platform"/>
            <consortium name="The Broad Institute Genome Sequencing Center for Infectious Disease"/>
            <person name="Wu L."/>
            <person name="Ma J."/>
        </authorList>
    </citation>
    <scope>NUCLEOTIDE SEQUENCE [LARGE SCALE GENOMIC DNA]</scope>
    <source>
        <strain evidence="6">CGMCC 1.7693</strain>
    </source>
</reference>
<keyword evidence="2" id="KW-0540">Nuclease</keyword>
<evidence type="ECO:0000256" key="1">
    <source>
        <dbReference type="ARBA" id="ARBA00022649"/>
    </source>
</evidence>
<keyword evidence="3" id="KW-0378">Hydrolase</keyword>
<proteinExistence type="inferred from homology"/>
<keyword evidence="1" id="KW-1277">Toxin-antitoxin system</keyword>
<dbReference type="InterPro" id="IPR037038">
    <property type="entry name" value="HepT-like_sf"/>
</dbReference>
<dbReference type="PANTHER" id="PTHR33397:SF3">
    <property type="entry name" value="MRNA NUCLEASE HEPT"/>
    <property type="match status" value="1"/>
</dbReference>
<dbReference type="InterPro" id="IPR008201">
    <property type="entry name" value="HepT-like"/>
</dbReference>
<dbReference type="EMBL" id="BMLW01000013">
    <property type="protein sequence ID" value="GGP15070.1"/>
    <property type="molecule type" value="Genomic_DNA"/>
</dbReference>
<dbReference type="NCBIfam" id="NF047751">
    <property type="entry name" value="HepT_toxin"/>
    <property type="match status" value="1"/>
</dbReference>
<organism evidence="5 6">
    <name type="scientific">Oceanobacillus neutriphilus</name>
    <dbReference type="NCBI Taxonomy" id="531815"/>
    <lineage>
        <taxon>Bacteria</taxon>
        <taxon>Bacillati</taxon>
        <taxon>Bacillota</taxon>
        <taxon>Bacilli</taxon>
        <taxon>Bacillales</taxon>
        <taxon>Bacillaceae</taxon>
        <taxon>Oceanobacillus</taxon>
    </lineage>
</organism>
<dbReference type="InterPro" id="IPR052379">
    <property type="entry name" value="Type_VII_TA_RNase"/>
</dbReference>
<evidence type="ECO:0008006" key="7">
    <source>
        <dbReference type="Google" id="ProtNLM"/>
    </source>
</evidence>
<comment type="similarity">
    <text evidence="4">Belongs to the HepT RNase toxin family.</text>
</comment>
<evidence type="ECO:0000256" key="3">
    <source>
        <dbReference type="ARBA" id="ARBA00022801"/>
    </source>
</evidence>
<dbReference type="Proteomes" id="UP000641206">
    <property type="component" value="Unassembled WGS sequence"/>
</dbReference>
<name>A0ABQ2P0J4_9BACI</name>
<evidence type="ECO:0000256" key="4">
    <source>
        <dbReference type="ARBA" id="ARBA00024207"/>
    </source>
</evidence>
<evidence type="ECO:0000313" key="6">
    <source>
        <dbReference type="Proteomes" id="UP000641206"/>
    </source>
</evidence>
<dbReference type="RefSeq" id="WP_188736758.1">
    <property type="nucleotide sequence ID" value="NZ_BMLW01000013.1"/>
</dbReference>
<gene>
    <name evidence="5" type="ORF">GCM10011346_41600</name>
</gene>
<comment type="caution">
    <text evidence="5">The sequence shown here is derived from an EMBL/GenBank/DDBJ whole genome shotgun (WGS) entry which is preliminary data.</text>
</comment>
<dbReference type="Gene3D" id="1.20.120.580">
    <property type="entry name" value="bsu32300-like"/>
    <property type="match status" value="1"/>
</dbReference>